<dbReference type="InterPro" id="IPR011453">
    <property type="entry name" value="DUF1559"/>
</dbReference>
<feature type="domain" description="DUF1559" evidence="2">
    <location>
        <begin position="45"/>
        <end position="347"/>
    </location>
</feature>
<evidence type="ECO:0000259" key="2">
    <source>
        <dbReference type="Pfam" id="PF07596"/>
    </source>
</evidence>
<sequence>MVATDCGRVRASSSPRRFGFTLIELLVVIAIIGVLVALLLPAVSSARESARRAQCVNNLKQIGIAMTNYHDTIGCFPPGQIGASDWMVWSAHAMLLPYLEQRPLYDAANFDFGTGCRPDGMAMENSTVTRTKLDLFICPSDVNRLTTPEGHNNYVGNSGTALNSTYHPGPFGGLFLGPDTDSTEAQVKAIIDVTDGLSQTAAFSERVKGLKNSNFLYDLSKPYITVYAVDFSFMEAELWSLPAPYADRCRSLNIRNMHGGGHSSGIMTGLGYSAGKGGGNGGSWAVGLPTHTRYSHLMTPNTWSCACTANDFWMAGAFTASSRHPGLVNVLFCDGSVRSIKDSVNREPWWALGTIANGEVITADSY</sequence>
<dbReference type="Pfam" id="PF07596">
    <property type="entry name" value="SBP_bac_10"/>
    <property type="match status" value="1"/>
</dbReference>
<dbReference type="InterPro" id="IPR012902">
    <property type="entry name" value="N_methyl_site"/>
</dbReference>
<evidence type="ECO:0000313" key="3">
    <source>
        <dbReference type="EMBL" id="XBH05468.1"/>
    </source>
</evidence>
<dbReference type="PANTHER" id="PTHR30093:SF2">
    <property type="entry name" value="TYPE II SECRETION SYSTEM PROTEIN H"/>
    <property type="match status" value="1"/>
</dbReference>
<keyword evidence="1" id="KW-1133">Transmembrane helix</keyword>
<dbReference type="PANTHER" id="PTHR30093">
    <property type="entry name" value="GENERAL SECRETION PATHWAY PROTEIN G"/>
    <property type="match status" value="1"/>
</dbReference>
<reference evidence="3" key="1">
    <citation type="submission" date="2024-05" db="EMBL/GenBank/DDBJ databases">
        <title>Planctomycetes of the genus Singulisphaera possess chitinolytic capabilities.</title>
        <authorList>
            <person name="Ivanova A."/>
        </authorList>
    </citation>
    <scope>NUCLEOTIDE SEQUENCE</scope>
    <source>
        <strain evidence="3">Ch08T</strain>
    </source>
</reference>
<dbReference type="Gene3D" id="3.30.700.10">
    <property type="entry name" value="Glycoprotein, Type 4 Pilin"/>
    <property type="match status" value="1"/>
</dbReference>
<dbReference type="InterPro" id="IPR027558">
    <property type="entry name" value="Pre_pil_HX9DG_C"/>
</dbReference>
<accession>A0AAU7CJ23</accession>
<dbReference type="NCBIfam" id="TIGR02532">
    <property type="entry name" value="IV_pilin_GFxxxE"/>
    <property type="match status" value="1"/>
</dbReference>
<gene>
    <name evidence="3" type="ORF">V5E97_05465</name>
</gene>
<proteinExistence type="predicted"/>
<name>A0AAU7CJ23_9BACT</name>
<evidence type="ECO:0000256" key="1">
    <source>
        <dbReference type="SAM" id="Phobius"/>
    </source>
</evidence>
<dbReference type="AlphaFoldDB" id="A0AAU7CJ23"/>
<dbReference type="NCBIfam" id="TIGR04294">
    <property type="entry name" value="pre_pil_HX9DG"/>
    <property type="match status" value="1"/>
</dbReference>
<dbReference type="SUPFAM" id="SSF54523">
    <property type="entry name" value="Pili subunits"/>
    <property type="match status" value="1"/>
</dbReference>
<protein>
    <submittedName>
        <fullName evidence="3">DUF1559 domain-containing protein</fullName>
    </submittedName>
</protein>
<keyword evidence="1" id="KW-0812">Transmembrane</keyword>
<organism evidence="3">
    <name type="scientific">Singulisphaera sp. Ch08</name>
    <dbReference type="NCBI Taxonomy" id="3120278"/>
    <lineage>
        <taxon>Bacteria</taxon>
        <taxon>Pseudomonadati</taxon>
        <taxon>Planctomycetota</taxon>
        <taxon>Planctomycetia</taxon>
        <taxon>Isosphaerales</taxon>
        <taxon>Isosphaeraceae</taxon>
        <taxon>Singulisphaera</taxon>
    </lineage>
</organism>
<dbReference type="InterPro" id="IPR045584">
    <property type="entry name" value="Pilin-like"/>
</dbReference>
<dbReference type="RefSeq" id="WP_406698290.1">
    <property type="nucleotide sequence ID" value="NZ_CP155447.1"/>
</dbReference>
<feature type="transmembrane region" description="Helical" evidence="1">
    <location>
        <begin position="20"/>
        <end position="43"/>
    </location>
</feature>
<dbReference type="Pfam" id="PF07963">
    <property type="entry name" value="N_methyl"/>
    <property type="match status" value="1"/>
</dbReference>
<dbReference type="EMBL" id="CP155447">
    <property type="protein sequence ID" value="XBH05468.1"/>
    <property type="molecule type" value="Genomic_DNA"/>
</dbReference>
<keyword evidence="1" id="KW-0472">Membrane</keyword>